<evidence type="ECO:0000256" key="4">
    <source>
        <dbReference type="ARBA" id="ARBA00022519"/>
    </source>
</evidence>
<dbReference type="GO" id="GO:0015628">
    <property type="term" value="P:protein secretion by the type II secretion system"/>
    <property type="evidence" value="ECO:0007669"/>
    <property type="project" value="InterPro"/>
</dbReference>
<dbReference type="NCBIfam" id="TIGR02532">
    <property type="entry name" value="IV_pilin_GFxxxE"/>
    <property type="match status" value="1"/>
</dbReference>
<reference evidence="10 11" key="1">
    <citation type="journal article" date="2007" name="PLoS Genet.">
        <title>Patterns and implications of gene gain and loss in the evolution of Prochlorococcus.</title>
        <authorList>
            <person name="Kettler G.C."/>
            <person name="Martiny A.C."/>
            <person name="Huang K."/>
            <person name="Zucker J."/>
            <person name="Coleman M.L."/>
            <person name="Rodrigue S."/>
            <person name="Chen F."/>
            <person name="Lapidus A."/>
            <person name="Ferriera S."/>
            <person name="Johnson J."/>
            <person name="Steglich C."/>
            <person name="Church G.M."/>
            <person name="Richardson P."/>
            <person name="Chisholm S.W."/>
        </authorList>
    </citation>
    <scope>NUCLEOTIDE SEQUENCE [LARGE SCALE GENOMIC DNA]</scope>
    <source>
        <strain evidence="10 11">MIT 9303</strain>
    </source>
</reference>
<dbReference type="PROSITE" id="PS00409">
    <property type="entry name" value="PROKAR_NTER_METHYL"/>
    <property type="match status" value="1"/>
</dbReference>
<evidence type="ECO:0000256" key="5">
    <source>
        <dbReference type="ARBA" id="ARBA00022692"/>
    </source>
</evidence>
<dbReference type="Pfam" id="PF12019">
    <property type="entry name" value="GspH"/>
    <property type="match status" value="1"/>
</dbReference>
<dbReference type="InterPro" id="IPR045584">
    <property type="entry name" value="Pilin-like"/>
</dbReference>
<proteinExistence type="predicted"/>
<keyword evidence="6 8" id="KW-1133">Transmembrane helix</keyword>
<dbReference type="InterPro" id="IPR012902">
    <property type="entry name" value="N_methyl_site"/>
</dbReference>
<sequence>MVQAQSEGAAMSRLSYAASAEQGFSLLELLLILSILAVLASFSLVNVGEYRHRLQVDVAARRLQLGLERARLFALSQRQPCGLHVSAEGWQKPLVSELPACVSSRLSLQEPFAAVPLTWQSNLPQLMRFAANGLTLDGGTVVLGSLHSPYRRCLVISLPLGVSRVGRYDGDPLDPAIGLSSSRCLPDEAL</sequence>
<dbReference type="KEGG" id="pmf:P9303_20831"/>
<dbReference type="Pfam" id="PF07963">
    <property type="entry name" value="N_methyl"/>
    <property type="match status" value="1"/>
</dbReference>
<feature type="transmembrane region" description="Helical" evidence="8">
    <location>
        <begin position="24"/>
        <end position="45"/>
    </location>
</feature>
<evidence type="ECO:0000256" key="7">
    <source>
        <dbReference type="ARBA" id="ARBA00023136"/>
    </source>
</evidence>
<evidence type="ECO:0000256" key="8">
    <source>
        <dbReference type="SAM" id="Phobius"/>
    </source>
</evidence>
<dbReference type="EMBL" id="CP000554">
    <property type="protein sequence ID" value="ABM78819.1"/>
    <property type="molecule type" value="Genomic_DNA"/>
</dbReference>
<gene>
    <name evidence="10" type="ordered locus">P9303_20831</name>
</gene>
<evidence type="ECO:0000313" key="10">
    <source>
        <dbReference type="EMBL" id="ABM78819.1"/>
    </source>
</evidence>
<keyword evidence="2" id="KW-1003">Cell membrane</keyword>
<feature type="domain" description="General secretion pathway GspH" evidence="9">
    <location>
        <begin position="59"/>
        <end position="157"/>
    </location>
</feature>
<keyword evidence="5 8" id="KW-0812">Transmembrane</keyword>
<organism evidence="10 11">
    <name type="scientific">Prochlorococcus marinus (strain MIT 9303)</name>
    <dbReference type="NCBI Taxonomy" id="59922"/>
    <lineage>
        <taxon>Bacteria</taxon>
        <taxon>Bacillati</taxon>
        <taxon>Cyanobacteriota</taxon>
        <taxon>Cyanophyceae</taxon>
        <taxon>Synechococcales</taxon>
        <taxon>Prochlorococcaceae</taxon>
        <taxon>Prochlorococcus</taxon>
    </lineage>
</organism>
<accession>A2CBF9</accession>
<keyword evidence="3" id="KW-0488">Methylation</keyword>
<keyword evidence="7 8" id="KW-0472">Membrane</keyword>
<keyword evidence="4" id="KW-0997">Cell inner membrane</keyword>
<evidence type="ECO:0000256" key="6">
    <source>
        <dbReference type="ARBA" id="ARBA00022989"/>
    </source>
</evidence>
<evidence type="ECO:0000256" key="1">
    <source>
        <dbReference type="ARBA" id="ARBA00004377"/>
    </source>
</evidence>
<dbReference type="HOGENOM" id="CLU_1502746_0_0_3"/>
<dbReference type="AlphaFoldDB" id="A2CBF9"/>
<protein>
    <recommendedName>
        <fullName evidence="9">General secretion pathway GspH domain-containing protein</fullName>
    </recommendedName>
</protein>
<dbReference type="GO" id="GO:0005886">
    <property type="term" value="C:plasma membrane"/>
    <property type="evidence" value="ECO:0007669"/>
    <property type="project" value="UniProtKB-SubCell"/>
</dbReference>
<dbReference type="SUPFAM" id="SSF54523">
    <property type="entry name" value="Pili subunits"/>
    <property type="match status" value="1"/>
</dbReference>
<dbReference type="STRING" id="59922.P9303_20831"/>
<evidence type="ECO:0000256" key="3">
    <source>
        <dbReference type="ARBA" id="ARBA00022481"/>
    </source>
</evidence>
<dbReference type="InterPro" id="IPR022346">
    <property type="entry name" value="T2SS_GspH"/>
</dbReference>
<name>A2CBF9_PROM3</name>
<evidence type="ECO:0000259" key="9">
    <source>
        <dbReference type="Pfam" id="PF12019"/>
    </source>
</evidence>
<evidence type="ECO:0000313" key="11">
    <source>
        <dbReference type="Proteomes" id="UP000002274"/>
    </source>
</evidence>
<dbReference type="GO" id="GO:0015627">
    <property type="term" value="C:type II protein secretion system complex"/>
    <property type="evidence" value="ECO:0007669"/>
    <property type="project" value="InterPro"/>
</dbReference>
<dbReference type="Proteomes" id="UP000002274">
    <property type="component" value="Chromosome"/>
</dbReference>
<evidence type="ECO:0000256" key="2">
    <source>
        <dbReference type="ARBA" id="ARBA00022475"/>
    </source>
</evidence>
<comment type="subcellular location">
    <subcellularLocation>
        <location evidence="1">Cell inner membrane</location>
        <topology evidence="1">Single-pass membrane protein</topology>
    </subcellularLocation>
</comment>